<evidence type="ECO:0000256" key="1">
    <source>
        <dbReference type="SAM" id="Phobius"/>
    </source>
</evidence>
<reference evidence="2 3" key="1">
    <citation type="journal article" date="2016" name="Nat. Commun.">
        <title>Thousands of microbial genomes shed light on interconnected biogeochemical processes in an aquifer system.</title>
        <authorList>
            <person name="Anantharaman K."/>
            <person name="Brown C.T."/>
            <person name="Hug L.A."/>
            <person name="Sharon I."/>
            <person name="Castelle C.J."/>
            <person name="Probst A.J."/>
            <person name="Thomas B.C."/>
            <person name="Singh A."/>
            <person name="Wilkins M.J."/>
            <person name="Karaoz U."/>
            <person name="Brodie E.L."/>
            <person name="Williams K.H."/>
            <person name="Hubbard S.S."/>
            <person name="Banfield J.F."/>
        </authorList>
    </citation>
    <scope>NUCLEOTIDE SEQUENCE [LARGE SCALE GENOMIC DNA]</scope>
</reference>
<dbReference type="Proteomes" id="UP000177376">
    <property type="component" value="Unassembled WGS sequence"/>
</dbReference>
<gene>
    <name evidence="2" type="ORF">A3A02_01175</name>
</gene>
<feature type="transmembrane region" description="Helical" evidence="1">
    <location>
        <begin position="153"/>
        <end position="173"/>
    </location>
</feature>
<feature type="transmembrane region" description="Helical" evidence="1">
    <location>
        <begin position="36"/>
        <end position="56"/>
    </location>
</feature>
<evidence type="ECO:0000313" key="3">
    <source>
        <dbReference type="Proteomes" id="UP000177376"/>
    </source>
</evidence>
<comment type="caution">
    <text evidence="2">The sequence shown here is derived from an EMBL/GenBank/DDBJ whole genome shotgun (WGS) entry which is preliminary data.</text>
</comment>
<feature type="transmembrane region" description="Helical" evidence="1">
    <location>
        <begin position="65"/>
        <end position="84"/>
    </location>
</feature>
<dbReference type="AlphaFoldDB" id="A0A1G1YI25"/>
<dbReference type="EMBL" id="MHIM01000028">
    <property type="protein sequence ID" value="OGY51911.1"/>
    <property type="molecule type" value="Genomic_DNA"/>
</dbReference>
<protein>
    <submittedName>
        <fullName evidence="2">Uncharacterized protein</fullName>
    </submittedName>
</protein>
<accession>A0A1G1YI25</accession>
<proteinExistence type="predicted"/>
<feature type="transmembrane region" description="Helical" evidence="1">
    <location>
        <begin position="121"/>
        <end position="141"/>
    </location>
</feature>
<keyword evidence="1" id="KW-1133">Transmembrane helix</keyword>
<sequence>MKKITKRQIVWAVVIALILIISLARQFTNEVQWIETVAYIIILLVAGGAYELAIWLRTQNRMYRIAFRVGLVGALFLGWVSGAVGIIGSENNPANLMYWAVPTVLLIGSLAARFRPRGMAYTLLTVALVQVLIPVVALFIWPAQTSWGEAGVIGVLILNSLLAMFFFVSAWLFRHVSLS</sequence>
<evidence type="ECO:0000313" key="2">
    <source>
        <dbReference type="EMBL" id="OGY51911.1"/>
    </source>
</evidence>
<keyword evidence="1" id="KW-0472">Membrane</keyword>
<name>A0A1G1YI25_9BACT</name>
<keyword evidence="1" id="KW-0812">Transmembrane</keyword>
<feature type="transmembrane region" description="Helical" evidence="1">
    <location>
        <begin position="96"/>
        <end position="114"/>
    </location>
</feature>
<organism evidence="2 3">
    <name type="scientific">Candidatus Buchananbacteria bacterium RIFCSPLOWO2_01_FULL_39_33</name>
    <dbReference type="NCBI Taxonomy" id="1797543"/>
    <lineage>
        <taxon>Bacteria</taxon>
        <taxon>Candidatus Buchananiibacteriota</taxon>
    </lineage>
</organism>